<dbReference type="PANTHER" id="PTHR47926:SF452">
    <property type="entry name" value="PENTATRICOPEPTIDE REPEAT-CONTAINING PROTEIN"/>
    <property type="match status" value="1"/>
</dbReference>
<gene>
    <name evidence="5" type="ORF">LVIROSA_LOCUS10708</name>
</gene>
<feature type="repeat" description="PPR" evidence="3">
    <location>
        <begin position="490"/>
        <end position="524"/>
    </location>
</feature>
<dbReference type="FunFam" id="1.25.40.10:FF:000090">
    <property type="entry name" value="Pentatricopeptide repeat-containing protein, chloroplastic"/>
    <property type="match status" value="1"/>
</dbReference>
<dbReference type="GO" id="GO:0003729">
    <property type="term" value="F:mRNA binding"/>
    <property type="evidence" value="ECO:0007669"/>
    <property type="project" value="UniProtKB-ARBA"/>
</dbReference>
<evidence type="ECO:0000256" key="2">
    <source>
        <dbReference type="ARBA" id="ARBA00022737"/>
    </source>
</evidence>
<dbReference type="GO" id="GO:0009451">
    <property type="term" value="P:RNA modification"/>
    <property type="evidence" value="ECO:0007669"/>
    <property type="project" value="InterPro"/>
</dbReference>
<evidence type="ECO:0000256" key="3">
    <source>
        <dbReference type="PROSITE-ProRule" id="PRU00708"/>
    </source>
</evidence>
<dbReference type="Pfam" id="PF01535">
    <property type="entry name" value="PPR"/>
    <property type="match status" value="6"/>
</dbReference>
<dbReference type="Proteomes" id="UP001157418">
    <property type="component" value="Unassembled WGS sequence"/>
</dbReference>
<dbReference type="GO" id="GO:0008270">
    <property type="term" value="F:zinc ion binding"/>
    <property type="evidence" value="ECO:0007669"/>
    <property type="project" value="InterPro"/>
</dbReference>
<feature type="repeat" description="PPR" evidence="3">
    <location>
        <begin position="389"/>
        <end position="423"/>
    </location>
</feature>
<dbReference type="NCBIfam" id="TIGR00756">
    <property type="entry name" value="PPR"/>
    <property type="match status" value="4"/>
</dbReference>
<evidence type="ECO:0000256" key="1">
    <source>
        <dbReference type="ARBA" id="ARBA00006643"/>
    </source>
</evidence>
<dbReference type="InterPro" id="IPR002885">
    <property type="entry name" value="PPR_rpt"/>
</dbReference>
<name>A0AAU9MD50_9ASTR</name>
<dbReference type="EMBL" id="CAKMRJ010001112">
    <property type="protein sequence ID" value="CAH1423431.1"/>
    <property type="molecule type" value="Genomic_DNA"/>
</dbReference>
<protein>
    <recommendedName>
        <fullName evidence="4">DYW domain-containing protein</fullName>
    </recommendedName>
</protein>
<feature type="repeat" description="PPR" evidence="3">
    <location>
        <begin position="86"/>
        <end position="120"/>
    </location>
</feature>
<accession>A0AAU9MD50</accession>
<evidence type="ECO:0000313" key="6">
    <source>
        <dbReference type="Proteomes" id="UP001157418"/>
    </source>
</evidence>
<dbReference type="Pfam" id="PF13041">
    <property type="entry name" value="PPR_2"/>
    <property type="match status" value="2"/>
</dbReference>
<dbReference type="PROSITE" id="PS51375">
    <property type="entry name" value="PPR"/>
    <property type="match status" value="5"/>
</dbReference>
<feature type="repeat" description="PPR" evidence="3">
    <location>
        <begin position="187"/>
        <end position="221"/>
    </location>
</feature>
<dbReference type="InterPro" id="IPR046960">
    <property type="entry name" value="PPR_At4g14850-like_plant"/>
</dbReference>
<dbReference type="Pfam" id="PF20431">
    <property type="entry name" value="E_motif"/>
    <property type="match status" value="1"/>
</dbReference>
<evidence type="ECO:0000259" key="4">
    <source>
        <dbReference type="Pfam" id="PF14432"/>
    </source>
</evidence>
<dbReference type="InterPro" id="IPR011990">
    <property type="entry name" value="TPR-like_helical_dom_sf"/>
</dbReference>
<dbReference type="InterPro" id="IPR046848">
    <property type="entry name" value="E_motif"/>
</dbReference>
<reference evidence="5 6" key="1">
    <citation type="submission" date="2022-01" db="EMBL/GenBank/DDBJ databases">
        <authorList>
            <person name="Xiong W."/>
            <person name="Schranz E."/>
        </authorList>
    </citation>
    <scope>NUCLEOTIDE SEQUENCE [LARGE SCALE GENOMIC DNA]</scope>
</reference>
<dbReference type="AlphaFoldDB" id="A0AAU9MD50"/>
<evidence type="ECO:0000313" key="5">
    <source>
        <dbReference type="EMBL" id="CAH1423431.1"/>
    </source>
</evidence>
<keyword evidence="6" id="KW-1185">Reference proteome</keyword>
<dbReference type="FunFam" id="1.25.40.10:FF:000073">
    <property type="entry name" value="Pentatricopeptide repeat-containing protein chloroplastic"/>
    <property type="match status" value="1"/>
</dbReference>
<proteinExistence type="inferred from homology"/>
<dbReference type="Gene3D" id="1.25.40.10">
    <property type="entry name" value="Tetratricopeptide repeat domain"/>
    <property type="match status" value="6"/>
</dbReference>
<feature type="repeat" description="PPR" evidence="3">
    <location>
        <begin position="288"/>
        <end position="322"/>
    </location>
</feature>
<dbReference type="FunFam" id="1.25.40.10:FF:000344">
    <property type="entry name" value="Pentatricopeptide repeat-containing protein"/>
    <property type="match status" value="1"/>
</dbReference>
<dbReference type="Pfam" id="PF14432">
    <property type="entry name" value="DYW_deaminase"/>
    <property type="match status" value="1"/>
</dbReference>
<comment type="similarity">
    <text evidence="1">Belongs to the PPR family. PCMP-H subfamily.</text>
</comment>
<organism evidence="5 6">
    <name type="scientific">Lactuca virosa</name>
    <dbReference type="NCBI Taxonomy" id="75947"/>
    <lineage>
        <taxon>Eukaryota</taxon>
        <taxon>Viridiplantae</taxon>
        <taxon>Streptophyta</taxon>
        <taxon>Embryophyta</taxon>
        <taxon>Tracheophyta</taxon>
        <taxon>Spermatophyta</taxon>
        <taxon>Magnoliopsida</taxon>
        <taxon>eudicotyledons</taxon>
        <taxon>Gunneridae</taxon>
        <taxon>Pentapetalae</taxon>
        <taxon>asterids</taxon>
        <taxon>campanulids</taxon>
        <taxon>Asterales</taxon>
        <taxon>Asteraceae</taxon>
        <taxon>Cichorioideae</taxon>
        <taxon>Cichorieae</taxon>
        <taxon>Lactucinae</taxon>
        <taxon>Lactuca</taxon>
    </lineage>
</organism>
<keyword evidence="2" id="KW-0677">Repeat</keyword>
<dbReference type="InterPro" id="IPR032867">
    <property type="entry name" value="DYW_dom"/>
</dbReference>
<feature type="domain" description="DYW" evidence="4">
    <location>
        <begin position="727"/>
        <end position="795"/>
    </location>
</feature>
<comment type="caution">
    <text evidence="5">The sequence shown here is derived from an EMBL/GenBank/DDBJ whole genome shotgun (WGS) entry which is preliminary data.</text>
</comment>
<sequence length="795" mass="90544">MTTILSLNSSFKFAVNENKTRRGPKRASEFINQYDPIKQKISNSVRSKSSVMKTSSSRQMENLVSYVEDGSVENALQLFDEMNKRSTFLWNIAIRALTSNGYFEEALDLYHQMRTEGVQPDKFTFPFVIKACGGCLDLVTGKKVHSNLFKFGLISDLHVSNSLILMYAKVGHIGSAEKVFDEMPVRDLVSWNSMINAYLFVNNGLTSLTCFSRMQQSGIKPDRFTIVSALHASSLIHSLPNGKQIHAIIIKTKSESNEMIQTSLIDMYVKCNAINYAERFFNLISPRHVAAWNAMIRGYNLNNKPLESFSCLKKMQENRINPDVISLINFLPSCSQLQSMFSGKTIHGYAIRIGFLPHFVLETALIDLYGKCGNPRLSEIIFDRMDQRNLISRNTMIDALVKNGRYQHALKIFRDIWDHDLKPDPTTITMILDIISDIAGLQEGKRIHGYVVISGFYSNTFVLNSLVYMYAKCGDLDSGRVLFDRILTKDIVSWNTIILANGFHGFGEISVNLFLEMIKKGIKPNSSTFFSVLSACSFSGMVEEGWKFFISMKSDYGIDPGIEHYGCILDLLARIGDLDRAKRVITEMPLEPTSRIWGSLLGASRKHRDLELAEFVANRVLSCEHDNTDHTGLYVLLSNLYAEMGRWEDVRRVKSLMESQRLRKTDGLTFVEVKGETFRFMNGDRSHKDSNLIYKVLDVILENRYGDLCKFKPVDFLQRMSKSTDWHSVRLAVCFGLISTAIGKPVLVRKNVRICEDCHCVMKKISLTCQREIVVGDSKIFHHFRHGRCSCHDYW</sequence>
<dbReference type="PANTHER" id="PTHR47926">
    <property type="entry name" value="PENTATRICOPEPTIDE REPEAT-CONTAINING PROTEIN"/>
    <property type="match status" value="1"/>
</dbReference>